<evidence type="ECO:0000256" key="5">
    <source>
        <dbReference type="RuleBase" id="RU003345"/>
    </source>
</evidence>
<evidence type="ECO:0000259" key="6">
    <source>
        <dbReference type="Pfam" id="PF00171"/>
    </source>
</evidence>
<dbReference type="GeneID" id="40267748"/>
<dbReference type="PROSITE" id="PS00070">
    <property type="entry name" value="ALDEHYDE_DEHYDR_CYS"/>
    <property type="match status" value="1"/>
</dbReference>
<dbReference type="AlphaFoldDB" id="A0A4P8WMG9"/>
<dbReference type="RefSeq" id="WP_138247109.1">
    <property type="nucleotide sequence ID" value="NZ_CP040331.1"/>
</dbReference>
<dbReference type="Pfam" id="PF00171">
    <property type="entry name" value="Aldedh"/>
    <property type="match status" value="1"/>
</dbReference>
<name>A0A4P8WMG9_9EURY</name>
<organism evidence="7 8">
    <name type="scientific">Natrinema versiforme</name>
    <dbReference type="NCBI Taxonomy" id="88724"/>
    <lineage>
        <taxon>Archaea</taxon>
        <taxon>Methanobacteriati</taxon>
        <taxon>Methanobacteriota</taxon>
        <taxon>Stenosarchaea group</taxon>
        <taxon>Halobacteria</taxon>
        <taxon>Halobacteriales</taxon>
        <taxon>Natrialbaceae</taxon>
        <taxon>Natrinema</taxon>
    </lineage>
</organism>
<dbReference type="PROSITE" id="PS00687">
    <property type="entry name" value="ALDEHYDE_DEHYDR_GLU"/>
    <property type="match status" value="1"/>
</dbReference>
<dbReference type="FunFam" id="3.40.605.10:FF:000026">
    <property type="entry name" value="Aldehyde dehydrogenase, putative"/>
    <property type="match status" value="1"/>
</dbReference>
<dbReference type="Proteomes" id="UP000302218">
    <property type="component" value="Plasmid pNVE500"/>
</dbReference>
<evidence type="ECO:0000313" key="7">
    <source>
        <dbReference type="EMBL" id="QCS44710.1"/>
    </source>
</evidence>
<keyword evidence="3 5" id="KW-0560">Oxidoreductase</keyword>
<dbReference type="InterPro" id="IPR016161">
    <property type="entry name" value="Ald_DH/histidinol_DH"/>
</dbReference>
<dbReference type="InterPro" id="IPR015590">
    <property type="entry name" value="Aldehyde_DH_dom"/>
</dbReference>
<protein>
    <submittedName>
        <fullName evidence="7">Aldehyde dehydrogenase</fullName>
    </submittedName>
</protein>
<dbReference type="InterPro" id="IPR016163">
    <property type="entry name" value="Ald_DH_C"/>
</dbReference>
<dbReference type="SUPFAM" id="SSF53720">
    <property type="entry name" value="ALDH-like"/>
    <property type="match status" value="1"/>
</dbReference>
<dbReference type="GO" id="GO:0016620">
    <property type="term" value="F:oxidoreductase activity, acting on the aldehyde or oxo group of donors, NAD or NADP as acceptor"/>
    <property type="evidence" value="ECO:0007669"/>
    <property type="project" value="InterPro"/>
</dbReference>
<dbReference type="KEGG" id="nvr:FEJ81_20700"/>
<dbReference type="OrthoDB" id="6342at2157"/>
<sequence length="502" mass="55012">MVDAQTVLDSETHYDVIIDGDYREPATDDRIAVSFPYTGEQWATVPQAGEDDIDDAVGAARRAYENGWKDTLPSKRREILYQIADVLDEHYEELGQLETLQNGKLIREMEGQIENLSEWYRYHGSLCDTLEGTVIPVENKGGEMFNYTQKEPYGVVGAITPWNSPLLLLTLKLAPALAAGNTFVHKPSEHTPVSALRFAELIYEETDLPEGVYNVVPGAAAAGQALTDHDDVDKLSFTGSTAVGRQIGKATGEKLIPVSLELGGKSPNVVFPDANLDNAVNGVIKGIFAATGQTCVAGSRVLVADEIYDEFVDRFVTRANDIELGDPLDRETEMGPVAFPEQWDKIRKYIDIGTSEGAEIAFGGEQPDDLPGDLFIQPTILTEVDNGMQVAQEEIFGPVASVIRFSDEEEAIQLANDTDYGLAAGVWTENMRRAHRLADGIEAGTVVINEYRVMSYRAPLGGYKASGLGREQGKEGLDEYLQTKSVWMDLDGEVSDPFNMDT</sequence>
<dbReference type="InterPro" id="IPR016162">
    <property type="entry name" value="Ald_DH_N"/>
</dbReference>
<evidence type="ECO:0000256" key="1">
    <source>
        <dbReference type="ARBA" id="ARBA00009986"/>
    </source>
</evidence>
<evidence type="ECO:0000256" key="4">
    <source>
        <dbReference type="PROSITE-ProRule" id="PRU10007"/>
    </source>
</evidence>
<dbReference type="Gene3D" id="3.40.605.10">
    <property type="entry name" value="Aldehyde Dehydrogenase, Chain A, domain 1"/>
    <property type="match status" value="1"/>
</dbReference>
<dbReference type="Gene3D" id="3.40.309.10">
    <property type="entry name" value="Aldehyde Dehydrogenase, Chain A, domain 2"/>
    <property type="match status" value="1"/>
</dbReference>
<keyword evidence="7" id="KW-0614">Plasmid</keyword>
<dbReference type="FunFam" id="3.40.605.10:FF:000007">
    <property type="entry name" value="NAD/NADP-dependent betaine aldehyde dehydrogenase"/>
    <property type="match status" value="1"/>
</dbReference>
<feature type="active site" evidence="4">
    <location>
        <position position="261"/>
    </location>
</feature>
<proteinExistence type="inferred from homology"/>
<dbReference type="FunFam" id="3.40.309.10:FF:000012">
    <property type="entry name" value="Betaine aldehyde dehydrogenase"/>
    <property type="match status" value="1"/>
</dbReference>
<comment type="subunit">
    <text evidence="2">Homotetramer.</text>
</comment>
<evidence type="ECO:0000256" key="2">
    <source>
        <dbReference type="ARBA" id="ARBA00011881"/>
    </source>
</evidence>
<feature type="domain" description="Aldehyde dehydrogenase" evidence="6">
    <location>
        <begin position="26"/>
        <end position="486"/>
    </location>
</feature>
<reference evidence="8" key="1">
    <citation type="submission" date="2019-05" db="EMBL/GenBank/DDBJ databases">
        <title>Genome sequence and methylation pattern of the halophilic Archaeon Natrinema versiforme BOL5-4.</title>
        <authorList>
            <person name="DasSarma P."/>
            <person name="Anton B.P."/>
            <person name="DasSarma S.L."/>
            <person name="Martinez F.L."/>
            <person name="Guzman D."/>
            <person name="Roberts R.J."/>
            <person name="DasSarma S."/>
        </authorList>
    </citation>
    <scope>NUCLEOTIDE SEQUENCE [LARGE SCALE GENOMIC DNA]</scope>
    <source>
        <strain evidence="8">BOL5-4</strain>
        <plasmid evidence="8">pnve500</plasmid>
    </source>
</reference>
<gene>
    <name evidence="7" type="ORF">FEJ81_20700</name>
</gene>
<geneLocation type="plasmid" evidence="8">
    <name>pnve500</name>
</geneLocation>
<evidence type="ECO:0000313" key="8">
    <source>
        <dbReference type="Proteomes" id="UP000302218"/>
    </source>
</evidence>
<dbReference type="CDD" id="cd07114">
    <property type="entry name" value="ALDH_DhaS"/>
    <property type="match status" value="1"/>
</dbReference>
<dbReference type="InterPro" id="IPR016160">
    <property type="entry name" value="Ald_DH_CS_CYS"/>
</dbReference>
<dbReference type="PANTHER" id="PTHR11699">
    <property type="entry name" value="ALDEHYDE DEHYDROGENASE-RELATED"/>
    <property type="match status" value="1"/>
</dbReference>
<dbReference type="EMBL" id="CP040331">
    <property type="protein sequence ID" value="QCS44710.1"/>
    <property type="molecule type" value="Genomic_DNA"/>
</dbReference>
<dbReference type="InterPro" id="IPR029510">
    <property type="entry name" value="Ald_DH_CS_GLU"/>
</dbReference>
<comment type="similarity">
    <text evidence="1 5">Belongs to the aldehyde dehydrogenase family.</text>
</comment>
<evidence type="ECO:0000256" key="3">
    <source>
        <dbReference type="ARBA" id="ARBA00023002"/>
    </source>
</evidence>
<accession>A0A4P8WMG9</accession>